<accession>A0ABW4LUY5</accession>
<dbReference type="RefSeq" id="WP_377930082.1">
    <property type="nucleotide sequence ID" value="NZ_JBHUEM010000051.1"/>
</dbReference>
<protein>
    <recommendedName>
        <fullName evidence="4">DUF3397 domain-containing protein</fullName>
    </recommendedName>
</protein>
<reference evidence="3" key="1">
    <citation type="journal article" date="2019" name="Int. J. Syst. Evol. Microbiol.">
        <title>The Global Catalogue of Microorganisms (GCM) 10K type strain sequencing project: providing services to taxonomists for standard genome sequencing and annotation.</title>
        <authorList>
            <consortium name="The Broad Institute Genomics Platform"/>
            <consortium name="The Broad Institute Genome Sequencing Center for Infectious Disease"/>
            <person name="Wu L."/>
            <person name="Ma J."/>
        </authorList>
    </citation>
    <scope>NUCLEOTIDE SEQUENCE [LARGE SCALE GENOMIC DNA]</scope>
    <source>
        <strain evidence="3">CCUG 49339</strain>
    </source>
</reference>
<feature type="transmembrane region" description="Helical" evidence="1">
    <location>
        <begin position="6"/>
        <end position="22"/>
    </location>
</feature>
<name>A0ABW4LUY5_9BACI</name>
<evidence type="ECO:0000313" key="2">
    <source>
        <dbReference type="EMBL" id="MFD1738856.1"/>
    </source>
</evidence>
<gene>
    <name evidence="2" type="ORF">ACFSCX_20285</name>
</gene>
<sequence length="107" mass="12162">MEPFSIGLLIILTPLIILGVIKADRDIKIFGYMLIPACLGQVLAMEFNISYFFFIGYGLFILMFIFGTINIYRKGNETLRESLRNVLWVLLMVLGGFAILVLILKLI</sequence>
<feature type="transmembrane region" description="Helical" evidence="1">
    <location>
        <begin position="29"/>
        <end position="45"/>
    </location>
</feature>
<feature type="transmembrane region" description="Helical" evidence="1">
    <location>
        <begin position="85"/>
        <end position="104"/>
    </location>
</feature>
<keyword evidence="3" id="KW-1185">Reference proteome</keyword>
<proteinExistence type="predicted"/>
<evidence type="ECO:0000256" key="1">
    <source>
        <dbReference type="SAM" id="Phobius"/>
    </source>
</evidence>
<evidence type="ECO:0008006" key="4">
    <source>
        <dbReference type="Google" id="ProtNLM"/>
    </source>
</evidence>
<organism evidence="2 3">
    <name type="scientific">Bacillus salitolerans</name>
    <dbReference type="NCBI Taxonomy" id="1437434"/>
    <lineage>
        <taxon>Bacteria</taxon>
        <taxon>Bacillati</taxon>
        <taxon>Bacillota</taxon>
        <taxon>Bacilli</taxon>
        <taxon>Bacillales</taxon>
        <taxon>Bacillaceae</taxon>
        <taxon>Bacillus</taxon>
    </lineage>
</organism>
<evidence type="ECO:0000313" key="3">
    <source>
        <dbReference type="Proteomes" id="UP001597214"/>
    </source>
</evidence>
<comment type="caution">
    <text evidence="2">The sequence shown here is derived from an EMBL/GenBank/DDBJ whole genome shotgun (WGS) entry which is preliminary data.</text>
</comment>
<dbReference type="Proteomes" id="UP001597214">
    <property type="component" value="Unassembled WGS sequence"/>
</dbReference>
<keyword evidence="1" id="KW-0812">Transmembrane</keyword>
<keyword evidence="1" id="KW-0472">Membrane</keyword>
<dbReference type="EMBL" id="JBHUEM010000051">
    <property type="protein sequence ID" value="MFD1738856.1"/>
    <property type="molecule type" value="Genomic_DNA"/>
</dbReference>
<keyword evidence="1" id="KW-1133">Transmembrane helix</keyword>
<feature type="transmembrane region" description="Helical" evidence="1">
    <location>
        <begin position="51"/>
        <end position="73"/>
    </location>
</feature>